<dbReference type="Pfam" id="PF14760">
    <property type="entry name" value="Rnk_N"/>
    <property type="match status" value="1"/>
</dbReference>
<dbReference type="EMBL" id="VWSF01000003">
    <property type="protein sequence ID" value="KAA5548208.1"/>
    <property type="molecule type" value="Genomic_DNA"/>
</dbReference>
<evidence type="ECO:0000259" key="1">
    <source>
        <dbReference type="Pfam" id="PF01272"/>
    </source>
</evidence>
<dbReference type="NCBIfam" id="NF004396">
    <property type="entry name" value="PRK05753.1"/>
    <property type="match status" value="1"/>
</dbReference>
<evidence type="ECO:0000313" key="3">
    <source>
        <dbReference type="EMBL" id="KAA5548208.1"/>
    </source>
</evidence>
<dbReference type="PIRSF" id="PIRSF006092">
    <property type="entry name" value="GreA_GreB"/>
    <property type="match status" value="1"/>
</dbReference>
<dbReference type="RefSeq" id="WP_150087341.1">
    <property type="nucleotide sequence ID" value="NZ_VWSF01000003.1"/>
</dbReference>
<accession>A0A5M6DL05</accession>
<dbReference type="GO" id="GO:0016301">
    <property type="term" value="F:kinase activity"/>
    <property type="evidence" value="ECO:0007669"/>
    <property type="project" value="UniProtKB-KW"/>
</dbReference>
<evidence type="ECO:0000313" key="4">
    <source>
        <dbReference type="Proteomes" id="UP000323426"/>
    </source>
</evidence>
<dbReference type="Pfam" id="PF01272">
    <property type="entry name" value="GreA_GreB"/>
    <property type="match status" value="1"/>
</dbReference>
<proteinExistence type="predicted"/>
<feature type="domain" description="Transcription elongation factor GreA/GreB C-terminal" evidence="1">
    <location>
        <begin position="50"/>
        <end position="124"/>
    </location>
</feature>
<comment type="caution">
    <text evidence="3">The sequence shown here is derived from an EMBL/GenBank/DDBJ whole genome shotgun (WGS) entry which is preliminary data.</text>
</comment>
<dbReference type="GO" id="GO:0070063">
    <property type="term" value="F:RNA polymerase binding"/>
    <property type="evidence" value="ECO:0007669"/>
    <property type="project" value="InterPro"/>
</dbReference>
<keyword evidence="3" id="KW-0808">Transferase</keyword>
<dbReference type="AlphaFoldDB" id="A0A5M6DL05"/>
<dbReference type="SUPFAM" id="SSF54534">
    <property type="entry name" value="FKBP-like"/>
    <property type="match status" value="1"/>
</dbReference>
<dbReference type="GO" id="GO:0003677">
    <property type="term" value="F:DNA binding"/>
    <property type="evidence" value="ECO:0007669"/>
    <property type="project" value="InterPro"/>
</dbReference>
<dbReference type="Gene3D" id="3.10.50.30">
    <property type="entry name" value="Transcription elongation factor, GreA/GreB, C-terminal domain"/>
    <property type="match status" value="1"/>
</dbReference>
<dbReference type="Proteomes" id="UP000323426">
    <property type="component" value="Unassembled WGS sequence"/>
</dbReference>
<dbReference type="GO" id="GO:0006354">
    <property type="term" value="P:DNA-templated transcription elongation"/>
    <property type="evidence" value="ECO:0007669"/>
    <property type="project" value="TreeGrafter"/>
</dbReference>
<keyword evidence="3" id="KW-0418">Kinase</keyword>
<dbReference type="InterPro" id="IPR036953">
    <property type="entry name" value="GreA/GreB_C_sf"/>
</dbReference>
<feature type="domain" description="Regulator of nucleoside diphosphate kinase N-terminal" evidence="2">
    <location>
        <begin position="3"/>
        <end position="43"/>
    </location>
</feature>
<dbReference type="InterPro" id="IPR001437">
    <property type="entry name" value="Tscrpt_elong_fac_GreA/B_C"/>
</dbReference>
<dbReference type="GO" id="GO:0032784">
    <property type="term" value="P:regulation of DNA-templated transcription elongation"/>
    <property type="evidence" value="ECO:0007669"/>
    <property type="project" value="InterPro"/>
</dbReference>
<reference evidence="3 4" key="1">
    <citation type="submission" date="2019-09" db="EMBL/GenBank/DDBJ databases">
        <title>Genome sequence and assembly of Adhaeribacter sp.</title>
        <authorList>
            <person name="Chhetri G."/>
        </authorList>
    </citation>
    <scope>NUCLEOTIDE SEQUENCE [LARGE SCALE GENOMIC DNA]</scope>
    <source>
        <strain evidence="3 4">DK36</strain>
    </source>
</reference>
<dbReference type="PANTHER" id="PTHR30437:SF5">
    <property type="entry name" value="REGULATOR OF NUCLEOSIDE DIPHOSPHATE KINASE"/>
    <property type="match status" value="1"/>
</dbReference>
<dbReference type="InterPro" id="IPR029462">
    <property type="entry name" value="Rnk_N"/>
</dbReference>
<name>A0A5M6DL05_9BACT</name>
<evidence type="ECO:0000259" key="2">
    <source>
        <dbReference type="Pfam" id="PF14760"/>
    </source>
</evidence>
<sequence length="134" mass="15238">MKPIYLTEKDYHRLHNMVQAQRSTNRPQVVETLGKELERAQVVSSLEIPPNVITMNSKVRLKEMKSSTEMEITIVYPKDADLRTQKVSVLAPVGTAVIGCQAGDEIEWPVPDGTRIYKVEEVIYQPQSEGHIYE</sequence>
<gene>
    <name evidence="3" type="ORF">F0145_05620</name>
</gene>
<keyword evidence="4" id="KW-1185">Reference proteome</keyword>
<protein>
    <submittedName>
        <fullName evidence="3">Nucleoside diphosphate kinase regulator</fullName>
    </submittedName>
</protein>
<dbReference type="InterPro" id="IPR023459">
    <property type="entry name" value="Tscrpt_elong_fac_GreA/B_fam"/>
</dbReference>
<dbReference type="PANTHER" id="PTHR30437">
    <property type="entry name" value="TRANSCRIPTION ELONGATION FACTOR GREA"/>
    <property type="match status" value="1"/>
</dbReference>
<organism evidence="3 4">
    <name type="scientific">Adhaeribacter rhizoryzae</name>
    <dbReference type="NCBI Taxonomy" id="2607907"/>
    <lineage>
        <taxon>Bacteria</taxon>
        <taxon>Pseudomonadati</taxon>
        <taxon>Bacteroidota</taxon>
        <taxon>Cytophagia</taxon>
        <taxon>Cytophagales</taxon>
        <taxon>Hymenobacteraceae</taxon>
        <taxon>Adhaeribacter</taxon>
    </lineage>
</organism>
<dbReference type="Gene3D" id="1.10.286.20">
    <property type="match status" value="1"/>
</dbReference>